<proteinExistence type="predicted"/>
<sequence>MVTHPIAATWTAGVVFLESSKRVASWLLLEWTIWNHRRQLFIVDLRRRRRWLRRLDDNLGLGNPRVSFARTICGPLDLSDPTAEIIGG</sequence>
<dbReference type="Proteomes" id="UP000436088">
    <property type="component" value="Unassembled WGS sequence"/>
</dbReference>
<evidence type="ECO:0000313" key="1">
    <source>
        <dbReference type="EMBL" id="KAE8712637.1"/>
    </source>
</evidence>
<dbReference type="AlphaFoldDB" id="A0A6A3B9H9"/>
<gene>
    <name evidence="1" type="ORF">F3Y22_tig00110239pilonHSYRG00196</name>
</gene>
<keyword evidence="2" id="KW-1185">Reference proteome</keyword>
<comment type="caution">
    <text evidence="1">The sequence shown here is derived from an EMBL/GenBank/DDBJ whole genome shotgun (WGS) entry which is preliminary data.</text>
</comment>
<reference evidence="1" key="1">
    <citation type="submission" date="2019-09" db="EMBL/GenBank/DDBJ databases">
        <title>Draft genome information of white flower Hibiscus syriacus.</title>
        <authorList>
            <person name="Kim Y.-M."/>
        </authorList>
    </citation>
    <scope>NUCLEOTIDE SEQUENCE [LARGE SCALE GENOMIC DNA]</scope>
    <source>
        <strain evidence="1">YM2019G1</strain>
    </source>
</reference>
<evidence type="ECO:0000313" key="2">
    <source>
        <dbReference type="Proteomes" id="UP000436088"/>
    </source>
</evidence>
<name>A0A6A3B9H9_HIBSY</name>
<organism evidence="1 2">
    <name type="scientific">Hibiscus syriacus</name>
    <name type="common">Rose of Sharon</name>
    <dbReference type="NCBI Taxonomy" id="106335"/>
    <lineage>
        <taxon>Eukaryota</taxon>
        <taxon>Viridiplantae</taxon>
        <taxon>Streptophyta</taxon>
        <taxon>Embryophyta</taxon>
        <taxon>Tracheophyta</taxon>
        <taxon>Spermatophyta</taxon>
        <taxon>Magnoliopsida</taxon>
        <taxon>eudicotyledons</taxon>
        <taxon>Gunneridae</taxon>
        <taxon>Pentapetalae</taxon>
        <taxon>rosids</taxon>
        <taxon>malvids</taxon>
        <taxon>Malvales</taxon>
        <taxon>Malvaceae</taxon>
        <taxon>Malvoideae</taxon>
        <taxon>Hibiscus</taxon>
    </lineage>
</organism>
<protein>
    <submittedName>
        <fullName evidence="1">Uncharacterized protein</fullName>
    </submittedName>
</protein>
<accession>A0A6A3B9H9</accession>
<dbReference type="EMBL" id="VEPZ02000890">
    <property type="protein sequence ID" value="KAE8712637.1"/>
    <property type="molecule type" value="Genomic_DNA"/>
</dbReference>